<dbReference type="EC" id="3.4.21.105" evidence="10"/>
<dbReference type="PANTHER" id="PTHR22936:SF69">
    <property type="entry name" value="RHOMBOID-LIKE PROTEIN"/>
    <property type="match status" value="1"/>
</dbReference>
<feature type="transmembrane region" description="Helical" evidence="10">
    <location>
        <begin position="521"/>
        <end position="542"/>
    </location>
</feature>
<feature type="transmembrane region" description="Helical" evidence="10">
    <location>
        <begin position="464"/>
        <end position="484"/>
    </location>
</feature>
<keyword evidence="9 10" id="KW-0472">Membrane</keyword>
<dbReference type="SUPFAM" id="SSF144091">
    <property type="entry name" value="Rhomboid-like"/>
    <property type="match status" value="1"/>
</dbReference>
<dbReference type="RefSeq" id="XP_026192465.1">
    <property type="nucleotide sequence ID" value="XM_026336680.1"/>
</dbReference>
<comment type="caution">
    <text evidence="10">Lacks conserved residue(s) required for the propagation of feature annotation.</text>
</comment>
<comment type="similarity">
    <text evidence="3 10">Belongs to the peptidase S54 family.</text>
</comment>
<dbReference type="InterPro" id="IPR035952">
    <property type="entry name" value="Rhomboid-like_sf"/>
</dbReference>
<feature type="transmembrane region" description="Helical" evidence="10">
    <location>
        <begin position="496"/>
        <end position="515"/>
    </location>
</feature>
<dbReference type="Gene3D" id="1.20.1540.10">
    <property type="entry name" value="Rhomboid-like"/>
    <property type="match status" value="1"/>
</dbReference>
<keyword evidence="7 10" id="KW-0720">Serine protease</keyword>
<comment type="subcellular location">
    <subcellularLocation>
        <location evidence="2 10">Membrane</location>
        <topology evidence="2 10">Multi-pass membrane protein</topology>
    </subcellularLocation>
</comment>
<keyword evidence="4 10" id="KW-0645">Protease</keyword>
<comment type="function">
    <text evidence="10">Serine protease involved in intramembrane proteolysis.</text>
</comment>
<feature type="domain" description="Peptidase S54 rhomboid" evidence="12">
    <location>
        <begin position="400"/>
        <end position="535"/>
    </location>
</feature>
<evidence type="ECO:0000256" key="10">
    <source>
        <dbReference type="RuleBase" id="RU362115"/>
    </source>
</evidence>
<evidence type="ECO:0000313" key="14">
    <source>
        <dbReference type="RefSeq" id="XP_026192465.1"/>
    </source>
</evidence>
<sequence length="702" mass="76727">MMNESRPTVPLGTKGPHSKRHSNQQKMPTVANQPSAGPPGDTGDSPPPYPADKEDVSMPTPSGEGEIPPSPSQRVVVAPPPTSRVSRTLLLLGASPPPLSQTDGRFPSTNMAVSKSERRAWLQLLVSPATFPAWAINHIRRQFRQLCTARRRSFCIHSYAQANSTTPTPLAAGATSGEGAVPGAPASPILVAPADETLPKPSDTVGLADGATTDGAPLCVVTIDDSALHTLPSGEVQRRAPVNPFHSPLLAKFGIGKNRKRRRKVKDPKLLDNPLRGRLVVCISTTALLVWLFLWELLYNYTSFNGRCVSQVQYPDYKIDKVEDRAPMVIRYGYGACQYNLGSLAYPRVAVGNSAGDKGWPTDLVKNGSSGSHSASWDSPNGRILSAFGGLETNLMRNYGESWRVFTSMYLHGGFLHICINLLCQIQSLWMLEPDWGLWRTALLFFVGGVSGNLLSAVADPCNITVGSSGAMYALMGALIPYCVEYWKTIPRPCCILIFFIIVLLIGILTGMSGFTDNYAHIGGCVGGILFGFATITTVAACDKCTLGERMATTKPFSYCVPKNTQERLLQMAEARKTEAMNRRRAGAMRKKKAGGARGKAIRVVKMQVEEQGRPPCKMALREWIVRIACVAGLITYWAALFVALLNESVYKDYEPPGQLKFEGWLYCKCGIIKYEARQTTWNKGMFWCFGNDQDANFYLNA</sequence>
<dbReference type="Pfam" id="PF01694">
    <property type="entry name" value="Rhomboid"/>
    <property type="match status" value="1"/>
</dbReference>
<dbReference type="InterPro" id="IPR002610">
    <property type="entry name" value="Peptidase_S54_rhomboid-like"/>
</dbReference>
<dbReference type="Proteomes" id="UP000515125">
    <property type="component" value="Unplaced"/>
</dbReference>
<keyword evidence="13" id="KW-1185">Reference proteome</keyword>
<organism evidence="13 14">
    <name type="scientific">Cyclospora cayetanensis</name>
    <dbReference type="NCBI Taxonomy" id="88456"/>
    <lineage>
        <taxon>Eukaryota</taxon>
        <taxon>Sar</taxon>
        <taxon>Alveolata</taxon>
        <taxon>Apicomplexa</taxon>
        <taxon>Conoidasida</taxon>
        <taxon>Coccidia</taxon>
        <taxon>Eucoccidiorida</taxon>
        <taxon>Eimeriorina</taxon>
        <taxon>Eimeriidae</taxon>
        <taxon>Cyclospora</taxon>
    </lineage>
</organism>
<keyword evidence="6 10" id="KW-0378">Hydrolase</keyword>
<evidence type="ECO:0000259" key="12">
    <source>
        <dbReference type="Pfam" id="PF01694"/>
    </source>
</evidence>
<evidence type="ECO:0000256" key="9">
    <source>
        <dbReference type="ARBA" id="ARBA00023136"/>
    </source>
</evidence>
<proteinExistence type="inferred from homology"/>
<protein>
    <recommendedName>
        <fullName evidence="10">Rhomboid-like protease</fullName>
        <ecNumber evidence="10">3.4.21.105</ecNumber>
    </recommendedName>
</protein>
<evidence type="ECO:0000256" key="7">
    <source>
        <dbReference type="ARBA" id="ARBA00022825"/>
    </source>
</evidence>
<feature type="transmembrane region" description="Helical" evidence="10">
    <location>
        <begin position="624"/>
        <end position="646"/>
    </location>
</feature>
<evidence type="ECO:0000313" key="13">
    <source>
        <dbReference type="Proteomes" id="UP000515125"/>
    </source>
</evidence>
<feature type="region of interest" description="Disordered" evidence="11">
    <location>
        <begin position="1"/>
        <end position="82"/>
    </location>
</feature>
<dbReference type="AlphaFoldDB" id="A0A6P6RZC9"/>
<evidence type="ECO:0000256" key="3">
    <source>
        <dbReference type="ARBA" id="ARBA00009045"/>
    </source>
</evidence>
<dbReference type="GO" id="GO:0006508">
    <property type="term" value="P:proteolysis"/>
    <property type="evidence" value="ECO:0007669"/>
    <property type="project" value="UniProtKB-KW"/>
</dbReference>
<dbReference type="PANTHER" id="PTHR22936">
    <property type="entry name" value="RHOMBOID-RELATED"/>
    <property type="match status" value="1"/>
</dbReference>
<accession>A0A6P6RZC9</accession>
<feature type="transmembrane region" description="Helical" evidence="10">
    <location>
        <begin position="279"/>
        <end position="298"/>
    </location>
</feature>
<evidence type="ECO:0000256" key="4">
    <source>
        <dbReference type="ARBA" id="ARBA00022670"/>
    </source>
</evidence>
<dbReference type="GO" id="GO:0016020">
    <property type="term" value="C:membrane"/>
    <property type="evidence" value="ECO:0007669"/>
    <property type="project" value="UniProtKB-SubCell"/>
</dbReference>
<evidence type="ECO:0000256" key="6">
    <source>
        <dbReference type="ARBA" id="ARBA00022801"/>
    </source>
</evidence>
<dbReference type="OrthoDB" id="354464at2759"/>
<feature type="compositionally biased region" description="Polar residues" evidence="11">
    <location>
        <begin position="24"/>
        <end position="33"/>
    </location>
</feature>
<comment type="catalytic activity">
    <reaction evidence="1 10">
        <text>Cleaves type-1 transmembrane domains using a catalytic dyad composed of serine and histidine that are contributed by different transmembrane domains.</text>
        <dbReference type="EC" id="3.4.21.105"/>
    </reaction>
</comment>
<dbReference type="GO" id="GO:0004252">
    <property type="term" value="F:serine-type endopeptidase activity"/>
    <property type="evidence" value="ECO:0007669"/>
    <property type="project" value="InterPro"/>
</dbReference>
<gene>
    <name evidence="14" type="primary">LOC34622470</name>
</gene>
<evidence type="ECO:0000256" key="2">
    <source>
        <dbReference type="ARBA" id="ARBA00004141"/>
    </source>
</evidence>
<dbReference type="GeneID" id="34622470"/>
<evidence type="ECO:0000256" key="1">
    <source>
        <dbReference type="ARBA" id="ARBA00000156"/>
    </source>
</evidence>
<evidence type="ECO:0000256" key="8">
    <source>
        <dbReference type="ARBA" id="ARBA00022989"/>
    </source>
</evidence>
<evidence type="ECO:0000256" key="11">
    <source>
        <dbReference type="SAM" id="MobiDB-lite"/>
    </source>
</evidence>
<evidence type="ECO:0000256" key="5">
    <source>
        <dbReference type="ARBA" id="ARBA00022692"/>
    </source>
</evidence>
<keyword evidence="8 10" id="KW-1133">Transmembrane helix</keyword>
<reference evidence="14" key="1">
    <citation type="submission" date="2025-08" db="UniProtKB">
        <authorList>
            <consortium name="RefSeq"/>
        </authorList>
    </citation>
    <scope>IDENTIFICATION</scope>
</reference>
<name>A0A6P6RZC9_9EIME</name>
<keyword evidence="5 10" id="KW-0812">Transmembrane</keyword>
<feature type="compositionally biased region" description="Low complexity" evidence="11">
    <location>
        <begin position="34"/>
        <end position="44"/>
    </location>
</feature>
<dbReference type="InterPro" id="IPR022764">
    <property type="entry name" value="Peptidase_S54_rhomboid_dom"/>
</dbReference>
<feature type="transmembrane region" description="Helical" evidence="10">
    <location>
        <begin position="436"/>
        <end position="458"/>
    </location>
</feature>